<dbReference type="Pfam" id="PF03009">
    <property type="entry name" value="GDPD"/>
    <property type="match status" value="1"/>
</dbReference>
<evidence type="ECO:0000256" key="5">
    <source>
        <dbReference type="SAM" id="MobiDB-lite"/>
    </source>
</evidence>
<evidence type="ECO:0000256" key="1">
    <source>
        <dbReference type="ARBA" id="ARBA00022737"/>
    </source>
</evidence>
<dbReference type="SMART" id="SM00248">
    <property type="entry name" value="ANK"/>
    <property type="match status" value="2"/>
</dbReference>
<gene>
    <name evidence="8" type="ORF">PG986_006454</name>
</gene>
<dbReference type="SUPFAM" id="SSF48403">
    <property type="entry name" value="Ankyrin repeat"/>
    <property type="match status" value="1"/>
</dbReference>
<protein>
    <submittedName>
        <fullName evidence="8">Ankyrin repeat-containing protein</fullName>
    </submittedName>
</protein>
<dbReference type="CDD" id="cd14447">
    <property type="entry name" value="SPX"/>
    <property type="match status" value="1"/>
</dbReference>
<evidence type="ECO:0000259" key="6">
    <source>
        <dbReference type="PROSITE" id="PS51382"/>
    </source>
</evidence>
<keyword evidence="3 4" id="KW-0040">ANK repeat</keyword>
<dbReference type="InterPro" id="IPR051578">
    <property type="entry name" value="GDPD"/>
</dbReference>
<dbReference type="EMBL" id="JAQQWE010000004">
    <property type="protein sequence ID" value="KAK7957232.1"/>
    <property type="molecule type" value="Genomic_DNA"/>
</dbReference>
<dbReference type="InterPro" id="IPR030395">
    <property type="entry name" value="GP_PDE_dom"/>
</dbReference>
<keyword evidence="9" id="KW-1185">Reference proteome</keyword>
<feature type="repeat" description="ANK" evidence="4">
    <location>
        <begin position="453"/>
        <end position="485"/>
    </location>
</feature>
<dbReference type="PANTHER" id="PTHR22958:SF1">
    <property type="entry name" value="GLYCEROPHOSPHOCHOLINE PHOSPHODIESTERASE GPCPD1"/>
    <property type="match status" value="1"/>
</dbReference>
<dbReference type="InterPro" id="IPR004331">
    <property type="entry name" value="SPX_dom"/>
</dbReference>
<evidence type="ECO:0000256" key="2">
    <source>
        <dbReference type="ARBA" id="ARBA00022801"/>
    </source>
</evidence>
<evidence type="ECO:0000256" key="3">
    <source>
        <dbReference type="ARBA" id="ARBA00023043"/>
    </source>
</evidence>
<dbReference type="InterPro" id="IPR057506">
    <property type="entry name" value="C2_GPCPD1"/>
</dbReference>
<feature type="domain" description="GP-PDE" evidence="7">
    <location>
        <begin position="679"/>
        <end position="1004"/>
    </location>
</feature>
<keyword evidence="2" id="KW-0378">Hydrolase</keyword>
<evidence type="ECO:0000256" key="4">
    <source>
        <dbReference type="PROSITE-ProRule" id="PRU00023"/>
    </source>
</evidence>
<dbReference type="PROSITE" id="PS50297">
    <property type="entry name" value="ANK_REP_REGION"/>
    <property type="match status" value="1"/>
</dbReference>
<dbReference type="Pfam" id="PF12796">
    <property type="entry name" value="Ank_2"/>
    <property type="match status" value="1"/>
</dbReference>
<accession>A0ABR1QKG2</accession>
<dbReference type="Gene3D" id="1.25.40.20">
    <property type="entry name" value="Ankyrin repeat-containing domain"/>
    <property type="match status" value="1"/>
</dbReference>
<dbReference type="Pfam" id="PF25329">
    <property type="entry name" value="C2_GDE1"/>
    <property type="match status" value="1"/>
</dbReference>
<dbReference type="GeneID" id="92075738"/>
<dbReference type="InterPro" id="IPR017946">
    <property type="entry name" value="PLC-like_Pdiesterase_TIM-brl"/>
</dbReference>
<evidence type="ECO:0000259" key="7">
    <source>
        <dbReference type="PROSITE" id="PS51704"/>
    </source>
</evidence>
<feature type="region of interest" description="Disordered" evidence="5">
    <location>
        <begin position="771"/>
        <end position="794"/>
    </location>
</feature>
<dbReference type="SUPFAM" id="SSF51695">
    <property type="entry name" value="PLC-like phosphodiesterases"/>
    <property type="match status" value="1"/>
</dbReference>
<dbReference type="Gene3D" id="3.20.20.190">
    <property type="entry name" value="Phosphatidylinositol (PI) phosphodiesterase"/>
    <property type="match status" value="1"/>
</dbReference>
<dbReference type="PANTHER" id="PTHR22958">
    <property type="entry name" value="GLYCEROPHOSPHORYL DIESTER PHOSPHODIESTERASE"/>
    <property type="match status" value="1"/>
</dbReference>
<dbReference type="PROSITE" id="PS51704">
    <property type="entry name" value="GP_PDE"/>
    <property type="match status" value="1"/>
</dbReference>
<feature type="compositionally biased region" description="Low complexity" evidence="5">
    <location>
        <begin position="778"/>
        <end position="787"/>
    </location>
</feature>
<evidence type="ECO:0000313" key="9">
    <source>
        <dbReference type="Proteomes" id="UP001391051"/>
    </source>
</evidence>
<dbReference type="InterPro" id="IPR002110">
    <property type="entry name" value="Ankyrin_rpt"/>
</dbReference>
<feature type="domain" description="SPX" evidence="6">
    <location>
        <begin position="1"/>
        <end position="139"/>
    </location>
</feature>
<comment type="caution">
    <text evidence="8">The sequence shown here is derived from an EMBL/GenBank/DDBJ whole genome shotgun (WGS) entry which is preliminary data.</text>
</comment>
<keyword evidence="1" id="KW-0677">Repeat</keyword>
<dbReference type="Proteomes" id="UP001391051">
    <property type="component" value="Unassembled WGS sequence"/>
</dbReference>
<dbReference type="PROSITE" id="PS50088">
    <property type="entry name" value="ANK_REPEAT"/>
    <property type="match status" value="1"/>
</dbReference>
<reference evidence="8 9" key="1">
    <citation type="submission" date="2023-01" db="EMBL/GenBank/DDBJ databases">
        <title>Analysis of 21 Apiospora genomes using comparative genomics revels a genus with tremendous synthesis potential of carbohydrate active enzymes and secondary metabolites.</title>
        <authorList>
            <person name="Sorensen T."/>
        </authorList>
    </citation>
    <scope>NUCLEOTIDE SEQUENCE [LARGE SCALE GENOMIC DNA]</scope>
    <source>
        <strain evidence="8 9">CBS 24483</strain>
    </source>
</reference>
<sequence length="1019" mass="112976">MRFGKDFHRFIIPEFETFYIDYNRRKSLIKELHIQGQDLDSLRNDLGQIEEFRTRILASVLNQEKEAIDNFYLEGPLTTIPVHSFHQPELAFLAGGYRVFVGELHELRWFDRVNKEAARRLFDKLRRIDAPNAVKHETRQVKWFEAYGRLEEATTAASRRMHDGDLFQPQIGPPNIETLHHLVLQGDADKLIQLTDPDSTFDVGNVQLERVIKYLILNKLGAPAVQVLERSPDFAQSTNKGCLLFCMQVATCIRASYGSSTANEARGREGELVKVFQQMLQLCSSPTGPLLVPDGSDLELLSYAAKHDLTGYCETILSLGGPAMRCDWIAKLMKATKGNKLLTPFETMLYRYQPTFIDIIRCLGQDMHGQMEQDMRCILDGFLAAAVRIQNDRAVQCLIDVGAGISSNSVRGQPSEENALYIAALQGRIDYVNLLLASYRGQGEVLDATEARRGLTALAVSCMHGHERVVEALLLAGADVSITDRFGWTAKEHAAYRGHQTIAGIIGDWDRTILQGGPATSIPARAEPVAPLLKQGEQAIIVNLGSVQARLKEDPVEISCCSPSPAIAARDDTSYTLSVSAPQGAQVGKTAASMRFDLPLINDDVNTHACVFLLEEDARPVLTFRITAHNHVEGSQEKTIGIGSAVLEGIKLAAGCPRENLVRDRTAAILDCITMDVIGTVLFTFVRATPYPYLQKPLPSQNRENGDRVMLAYRDTDLQLTRDLEAVLYHDLSFSESGTDIPIHDLTLEQFRYASKVQSPHGNPALVIGSPHNATSGAAPRARARSVSVRDEPGATQVQDRVKYTVDFQAKGFKPNTRGEFIHDSLVTLEEIFHELPEDVGFNIEFKHPRIHETIAAGVAPIVIEINKFIDVALDKIRRSAGNRPLVLSSFTPEVCILLALKQRAYPVLYITNAGKPPPSDLDKRAASVQTAVHFARRWGLAGVVFASEPFLLCSRLVRLIKNAGMLCGTYGSQNNEPDNVKIAFHNTMDTSIPDNPYNVSRIWRQAVHMISPHKPNAV</sequence>
<dbReference type="InterPro" id="IPR036770">
    <property type="entry name" value="Ankyrin_rpt-contain_sf"/>
</dbReference>
<organism evidence="8 9">
    <name type="scientific">Apiospora aurea</name>
    <dbReference type="NCBI Taxonomy" id="335848"/>
    <lineage>
        <taxon>Eukaryota</taxon>
        <taxon>Fungi</taxon>
        <taxon>Dikarya</taxon>
        <taxon>Ascomycota</taxon>
        <taxon>Pezizomycotina</taxon>
        <taxon>Sordariomycetes</taxon>
        <taxon>Xylariomycetidae</taxon>
        <taxon>Amphisphaeriales</taxon>
        <taxon>Apiosporaceae</taxon>
        <taxon>Apiospora</taxon>
    </lineage>
</organism>
<evidence type="ECO:0000313" key="8">
    <source>
        <dbReference type="EMBL" id="KAK7957232.1"/>
    </source>
</evidence>
<proteinExistence type="predicted"/>
<dbReference type="PROSITE" id="PS51382">
    <property type="entry name" value="SPX"/>
    <property type="match status" value="1"/>
</dbReference>
<dbReference type="RefSeq" id="XP_066702538.1">
    <property type="nucleotide sequence ID" value="XM_066842676.1"/>
</dbReference>
<name>A0ABR1QKG2_9PEZI</name>